<evidence type="ECO:0000313" key="8">
    <source>
        <dbReference type="EMBL" id="CAF9937967.1"/>
    </source>
</evidence>
<proteinExistence type="predicted"/>
<keyword evidence="9" id="KW-1185">Reference proteome</keyword>
<feature type="region of interest" description="Disordered" evidence="6">
    <location>
        <begin position="1"/>
        <end position="69"/>
    </location>
</feature>
<dbReference type="Gene3D" id="3.30.870.10">
    <property type="entry name" value="Endonuclease Chain A"/>
    <property type="match status" value="3"/>
</dbReference>
<dbReference type="InterPro" id="IPR025202">
    <property type="entry name" value="PLD-like_dom"/>
</dbReference>
<dbReference type="PANTHER" id="PTHR18896:SF186">
    <property type="entry name" value="PHOSPHOLIPASE D"/>
    <property type="match status" value="1"/>
</dbReference>
<dbReference type="InterPro" id="IPR001736">
    <property type="entry name" value="PLipase_D/transphosphatidylase"/>
</dbReference>
<evidence type="ECO:0000256" key="3">
    <source>
        <dbReference type="ARBA" id="ARBA00022801"/>
    </source>
</evidence>
<comment type="caution">
    <text evidence="8">The sequence shown here is derived from an EMBL/GenBank/DDBJ whole genome shotgun (WGS) entry which is preliminary data.</text>
</comment>
<evidence type="ECO:0000256" key="4">
    <source>
        <dbReference type="ARBA" id="ARBA00022963"/>
    </source>
</evidence>
<dbReference type="OrthoDB" id="14911at2759"/>
<evidence type="ECO:0000256" key="1">
    <source>
        <dbReference type="ARBA" id="ARBA00012027"/>
    </source>
</evidence>
<evidence type="ECO:0000256" key="2">
    <source>
        <dbReference type="ARBA" id="ARBA00022737"/>
    </source>
</evidence>
<evidence type="ECO:0000256" key="5">
    <source>
        <dbReference type="ARBA" id="ARBA00023098"/>
    </source>
</evidence>
<dbReference type="SMART" id="SM00155">
    <property type="entry name" value="PLDc"/>
    <property type="match status" value="2"/>
</dbReference>
<dbReference type="GO" id="GO:0004630">
    <property type="term" value="F:phospholipase D activity"/>
    <property type="evidence" value="ECO:0007669"/>
    <property type="project" value="UniProtKB-EC"/>
</dbReference>
<accession>A0A8H3GB19</accession>
<evidence type="ECO:0000259" key="7">
    <source>
        <dbReference type="PROSITE" id="PS50035"/>
    </source>
</evidence>
<dbReference type="PROSITE" id="PS50035">
    <property type="entry name" value="PLD"/>
    <property type="match status" value="2"/>
</dbReference>
<reference evidence="8" key="1">
    <citation type="submission" date="2021-03" db="EMBL/GenBank/DDBJ databases">
        <authorList>
            <person name="Tagirdzhanova G."/>
        </authorList>
    </citation>
    <scope>NUCLEOTIDE SEQUENCE</scope>
</reference>
<dbReference type="GO" id="GO:0009395">
    <property type="term" value="P:phospholipid catabolic process"/>
    <property type="evidence" value="ECO:0007669"/>
    <property type="project" value="TreeGrafter"/>
</dbReference>
<feature type="domain" description="PLD phosphodiesterase" evidence="7">
    <location>
        <begin position="328"/>
        <end position="355"/>
    </location>
</feature>
<keyword evidence="4" id="KW-0442">Lipid degradation</keyword>
<keyword evidence="5" id="KW-0443">Lipid metabolism</keyword>
<feature type="region of interest" description="Disordered" evidence="6">
    <location>
        <begin position="502"/>
        <end position="600"/>
    </location>
</feature>
<dbReference type="Proteomes" id="UP000664521">
    <property type="component" value="Unassembled WGS sequence"/>
</dbReference>
<dbReference type="AlphaFoldDB" id="A0A8H3GB19"/>
<feature type="compositionally biased region" description="Polar residues" evidence="6">
    <location>
        <begin position="45"/>
        <end position="68"/>
    </location>
</feature>
<keyword evidence="2" id="KW-0677">Repeat</keyword>
<dbReference type="Pfam" id="PF13091">
    <property type="entry name" value="PLDc_2"/>
    <property type="match status" value="1"/>
</dbReference>
<sequence length="1126" mass="125991">MSQNNQDDPLAYGDYHERGEDDDDYEGGERGFIGDTYRRYRNKYRPQQGQTQGVPPNGGPDQSGSLGSSLFDKIHGAVHEIGSEIGQRLSGRERPQSSSGQPSAAVGAMATPQNRYGSFAVQRHGNDAKWYVDGCGYMWAVSIAIEQARESIWILDWWLSPELYLRRPPSRNEQYRVDRMLQAAAQRGVKVNIIVYKEVTQALTRKYLTPILPRYLHSLLPHTTDPITKALSGFGLAATFAALEHVEAENPLMAPILTVSSSHTKHHLENLHPNISVFRHPDHLPDAQTLQSSFLSSLQNLSLTAKAASTLPEDSLKAIYGMNNDIILYWAHHEKLCLIDGKIAFMGGLDLCFGRWDTNQHPIADAHPSDLNNIVFPGQDFNNARIMDFQDVAHPDNNKLDRKTSSRMGWSDISISLHGPVVEDLKEHFAQRWNFIYNEKYDVRKDTRYSRIVLNAQAPGAFPQENISAVAPENRPYQSQPIYGQPSTPGQSPQVYQAYQAPINPANTGGPSPYPPYNPSQQRYDQQESTQSGQSNQYGQPDNSQYSQPYQPYSGRLSPNPAGGQQSGQYFPPPPSSRGIDEGYEGESRGPPLGDHHHPRLEDAREFRDRFGTKFQHIENRMEDRYSQHQSHHHGGPQTGGMPCQIIRSCSKWSHGVPTEHSIQNAYCDVIRNSQHFVYIENQFFITATSDKQKPVKNLIGAAIVERIIRAARAGEKYKIIVVMPAIPAFAGDLKDDASLGTRAIMEFQYNSINRGGYSIMESIANAGFDPTEYIRFYNLRNYDRINASAAMSQAQRSSGIDYEDARRDHDAAVELPAEYPSYGGNEHGNSYGAGSHYQPYQQAAANISNRQGLGNGRWDSVSECYMLGGADIRSVPWENGELNEIDAFVSEELYVHSKVLIADDQTVICGSANLNDRSQLGTHDSEIAIVIQDPTPLPSTLNGLPFRASRFAATLRRQLSRKHLGLIPAQDMSSPTANSQPVSAGADNNLYDFDSEWDHAVADPLSDRFLGLWNTTARTNTEVFGRVFHPVPHDEVRTWADYDSFYEHFFHEADLEAEGKEGKKRPARYRWGHVVAEDFSGVGEVKELLSRVRGTLVEMPLLFLIKEDIAKEGVGLNAFTEEVYT</sequence>
<dbReference type="SUPFAM" id="SSF56024">
    <property type="entry name" value="Phospholipase D/nuclease"/>
    <property type="match status" value="2"/>
</dbReference>
<feature type="compositionally biased region" description="Polar residues" evidence="6">
    <location>
        <begin position="523"/>
        <end position="551"/>
    </location>
</feature>
<feature type="domain" description="PLD phosphodiesterase" evidence="7">
    <location>
        <begin position="892"/>
        <end position="919"/>
    </location>
</feature>
<gene>
    <name evidence="8" type="ORF">HETSPECPRED_000725</name>
</gene>
<feature type="region of interest" description="Disordered" evidence="6">
    <location>
        <begin position="85"/>
        <end position="108"/>
    </location>
</feature>
<evidence type="ECO:0000256" key="6">
    <source>
        <dbReference type="SAM" id="MobiDB-lite"/>
    </source>
</evidence>
<protein>
    <recommendedName>
        <fullName evidence="1">phospholipase D</fullName>
        <ecNumber evidence="1">3.1.4.4</ecNumber>
    </recommendedName>
</protein>
<dbReference type="InterPro" id="IPR015679">
    <property type="entry name" value="PLipase_D_fam"/>
</dbReference>
<organism evidence="8 9">
    <name type="scientific">Heterodermia speciosa</name>
    <dbReference type="NCBI Taxonomy" id="116794"/>
    <lineage>
        <taxon>Eukaryota</taxon>
        <taxon>Fungi</taxon>
        <taxon>Dikarya</taxon>
        <taxon>Ascomycota</taxon>
        <taxon>Pezizomycotina</taxon>
        <taxon>Lecanoromycetes</taxon>
        <taxon>OSLEUM clade</taxon>
        <taxon>Lecanoromycetidae</taxon>
        <taxon>Caliciales</taxon>
        <taxon>Physciaceae</taxon>
        <taxon>Heterodermia</taxon>
    </lineage>
</organism>
<dbReference type="FunFam" id="3.30.870.10:FF:000034">
    <property type="entry name" value="Phospholipase"/>
    <property type="match status" value="1"/>
</dbReference>
<dbReference type="PANTHER" id="PTHR18896">
    <property type="entry name" value="PHOSPHOLIPASE D"/>
    <property type="match status" value="1"/>
</dbReference>
<dbReference type="EMBL" id="CAJPDS010000107">
    <property type="protein sequence ID" value="CAF9937967.1"/>
    <property type="molecule type" value="Genomic_DNA"/>
</dbReference>
<dbReference type="CDD" id="cd09141">
    <property type="entry name" value="PLDc_vPLD1_2_yPLD_like_2"/>
    <property type="match status" value="1"/>
</dbReference>
<evidence type="ECO:0000313" key="9">
    <source>
        <dbReference type="Proteomes" id="UP000664521"/>
    </source>
</evidence>
<keyword evidence="3" id="KW-0378">Hydrolase</keyword>
<dbReference type="EC" id="3.1.4.4" evidence="1"/>
<name>A0A8H3GB19_9LECA</name>